<proteinExistence type="inferred from homology"/>
<accession>A0A1M6MTE7</accession>
<keyword evidence="2" id="KW-0479">Metal-binding</keyword>
<evidence type="ECO:0000313" key="5">
    <source>
        <dbReference type="EMBL" id="SHJ86734.1"/>
    </source>
</evidence>
<reference evidence="5 6" key="1">
    <citation type="submission" date="2016-11" db="EMBL/GenBank/DDBJ databases">
        <authorList>
            <person name="Jaros S."/>
            <person name="Januszkiewicz K."/>
            <person name="Wedrychowicz H."/>
        </authorList>
    </citation>
    <scope>NUCLEOTIDE SEQUENCE [LARGE SCALE GENOMIC DNA]</scope>
    <source>
        <strain evidence="5 6">DSM 15212</strain>
    </source>
</reference>
<name>A0A1M6MTE7_PARC5</name>
<dbReference type="PROSITE" id="PS00550">
    <property type="entry name" value="HEMERYTHRINS"/>
    <property type="match status" value="1"/>
</dbReference>
<keyword evidence="6" id="KW-1185">Reference proteome</keyword>
<protein>
    <submittedName>
        <fullName evidence="5">Hemerythrin</fullName>
    </submittedName>
</protein>
<dbReference type="STRING" id="1121301.SAMN02745912_01416"/>
<keyword evidence="3" id="KW-0408">Iron</keyword>
<dbReference type="RefSeq" id="WP_073148354.1">
    <property type="nucleotide sequence ID" value="NZ_FRAG01000012.1"/>
</dbReference>
<dbReference type="NCBIfam" id="NF033749">
    <property type="entry name" value="bact_hemeryth"/>
    <property type="match status" value="1"/>
</dbReference>
<evidence type="ECO:0000256" key="3">
    <source>
        <dbReference type="ARBA" id="ARBA00023004"/>
    </source>
</evidence>
<dbReference type="InterPro" id="IPR035938">
    <property type="entry name" value="Hemerythrin-like_sf"/>
</dbReference>
<dbReference type="Proteomes" id="UP000184465">
    <property type="component" value="Unassembled WGS sequence"/>
</dbReference>
<dbReference type="OrthoDB" id="9797092at2"/>
<organism evidence="5 6">
    <name type="scientific">Paramaledivibacter caminithermalis (strain DSM 15212 / CIP 107654 / DViRD3)</name>
    <name type="common">Clostridium caminithermale</name>
    <dbReference type="NCBI Taxonomy" id="1121301"/>
    <lineage>
        <taxon>Bacteria</taxon>
        <taxon>Bacillati</taxon>
        <taxon>Bacillota</taxon>
        <taxon>Clostridia</taxon>
        <taxon>Peptostreptococcales</taxon>
        <taxon>Caminicellaceae</taxon>
        <taxon>Paramaledivibacter</taxon>
    </lineage>
</organism>
<dbReference type="Pfam" id="PF01814">
    <property type="entry name" value="Hemerythrin"/>
    <property type="match status" value="1"/>
</dbReference>
<dbReference type="EMBL" id="FRAG01000012">
    <property type="protein sequence ID" value="SHJ86734.1"/>
    <property type="molecule type" value="Genomic_DNA"/>
</dbReference>
<dbReference type="PANTHER" id="PTHR37164">
    <property type="entry name" value="BACTERIOHEMERYTHRIN"/>
    <property type="match status" value="1"/>
</dbReference>
<sequence length="137" mass="16613">MFKWKELYSCNISKIDDQHKKLFEIGYKLSDLVRSKDDLDHYDEIIELINELTKYTIYHFETEEKLMEEYGFNGLEEHKKTHKAFVDKISQINISVIDEEQKRVMMEILVFIADWIEDHILKVDHMYKDFLNEKGVF</sequence>
<gene>
    <name evidence="5" type="ORF">SAMN02745912_01416</name>
</gene>
<dbReference type="GO" id="GO:0046872">
    <property type="term" value="F:metal ion binding"/>
    <property type="evidence" value="ECO:0007669"/>
    <property type="project" value="UniProtKB-KW"/>
</dbReference>
<dbReference type="AlphaFoldDB" id="A0A1M6MTE7"/>
<dbReference type="Gene3D" id="1.20.120.50">
    <property type="entry name" value="Hemerythrin-like"/>
    <property type="match status" value="1"/>
</dbReference>
<evidence type="ECO:0000313" key="6">
    <source>
        <dbReference type="Proteomes" id="UP000184465"/>
    </source>
</evidence>
<dbReference type="CDD" id="cd12107">
    <property type="entry name" value="Hemerythrin"/>
    <property type="match status" value="1"/>
</dbReference>
<feature type="domain" description="Hemerythrin-like" evidence="4">
    <location>
        <begin position="12"/>
        <end position="129"/>
    </location>
</feature>
<dbReference type="InterPro" id="IPR012312">
    <property type="entry name" value="Hemerythrin-like"/>
</dbReference>
<dbReference type="InterPro" id="IPR016131">
    <property type="entry name" value="Haemerythrin_Fe_BS"/>
</dbReference>
<dbReference type="InterPro" id="IPR050669">
    <property type="entry name" value="Hemerythrin"/>
</dbReference>
<evidence type="ECO:0000256" key="2">
    <source>
        <dbReference type="ARBA" id="ARBA00022723"/>
    </source>
</evidence>
<dbReference type="SUPFAM" id="SSF47188">
    <property type="entry name" value="Hemerythrin-like"/>
    <property type="match status" value="1"/>
</dbReference>
<dbReference type="PANTHER" id="PTHR37164:SF1">
    <property type="entry name" value="BACTERIOHEMERYTHRIN"/>
    <property type="match status" value="1"/>
</dbReference>
<dbReference type="InterPro" id="IPR012827">
    <property type="entry name" value="Hemerythrin_metal-bd"/>
</dbReference>
<evidence type="ECO:0000256" key="1">
    <source>
        <dbReference type="ARBA" id="ARBA00010587"/>
    </source>
</evidence>
<comment type="similarity">
    <text evidence="1">Belongs to the hemerythrin family.</text>
</comment>
<dbReference type="NCBIfam" id="TIGR02481">
    <property type="entry name" value="hemeryth_dom"/>
    <property type="match status" value="1"/>
</dbReference>
<evidence type="ECO:0000259" key="4">
    <source>
        <dbReference type="Pfam" id="PF01814"/>
    </source>
</evidence>